<dbReference type="Proteomes" id="UP001162131">
    <property type="component" value="Unassembled WGS sequence"/>
</dbReference>
<feature type="region of interest" description="Disordered" evidence="1">
    <location>
        <begin position="12"/>
        <end position="56"/>
    </location>
</feature>
<accession>A0AAU9JLS5</accession>
<dbReference type="EMBL" id="CAJZBQ010000043">
    <property type="protein sequence ID" value="CAG9327251.1"/>
    <property type="molecule type" value="Genomic_DNA"/>
</dbReference>
<dbReference type="AlphaFoldDB" id="A0AAU9JLS5"/>
<organism evidence="2 3">
    <name type="scientific">Blepharisma stoltei</name>
    <dbReference type="NCBI Taxonomy" id="1481888"/>
    <lineage>
        <taxon>Eukaryota</taxon>
        <taxon>Sar</taxon>
        <taxon>Alveolata</taxon>
        <taxon>Ciliophora</taxon>
        <taxon>Postciliodesmatophora</taxon>
        <taxon>Heterotrichea</taxon>
        <taxon>Heterotrichida</taxon>
        <taxon>Blepharismidae</taxon>
        <taxon>Blepharisma</taxon>
    </lineage>
</organism>
<sequence length="164" mass="18780">MKDSPIFFQINTTQNDSTENDMRGGSSLGDLPSKFSKTSSKYVIQPKSSSKRNKSNKGCAVLPYNEIHNQVIDEDIEEERKFNHAETVRAKPNDTIFNELINRSKTMTDRQENNKRNVKVCKCKRCGRLSFIENDVCFYCHRSASSNWKSLVFSSIICCCWCAS</sequence>
<comment type="caution">
    <text evidence="2">The sequence shown here is derived from an EMBL/GenBank/DDBJ whole genome shotgun (WGS) entry which is preliminary data.</text>
</comment>
<reference evidence="2" key="1">
    <citation type="submission" date="2021-09" db="EMBL/GenBank/DDBJ databases">
        <authorList>
            <consortium name="AG Swart"/>
            <person name="Singh M."/>
            <person name="Singh A."/>
            <person name="Seah K."/>
            <person name="Emmerich C."/>
        </authorList>
    </citation>
    <scope>NUCLEOTIDE SEQUENCE</scope>
    <source>
        <strain evidence="2">ATCC30299</strain>
    </source>
</reference>
<evidence type="ECO:0000313" key="2">
    <source>
        <dbReference type="EMBL" id="CAG9327251.1"/>
    </source>
</evidence>
<evidence type="ECO:0000256" key="1">
    <source>
        <dbReference type="SAM" id="MobiDB-lite"/>
    </source>
</evidence>
<gene>
    <name evidence="2" type="ORF">BSTOLATCC_MIC43291</name>
</gene>
<keyword evidence="3" id="KW-1185">Reference proteome</keyword>
<proteinExistence type="predicted"/>
<evidence type="ECO:0000313" key="3">
    <source>
        <dbReference type="Proteomes" id="UP001162131"/>
    </source>
</evidence>
<protein>
    <submittedName>
        <fullName evidence="2">Uncharacterized protein</fullName>
    </submittedName>
</protein>
<name>A0AAU9JLS5_9CILI</name>